<protein>
    <submittedName>
        <fullName evidence="1">Uncharacterized protein</fullName>
    </submittedName>
</protein>
<gene>
    <name evidence="1" type="ORF">LF1_20700</name>
</gene>
<dbReference type="RefSeq" id="WP_149752718.1">
    <property type="nucleotide sequence ID" value="NZ_LWSK01000031.1"/>
</dbReference>
<accession>A0A5B1CG60</accession>
<name>A0A5B1CG60_9BACT</name>
<dbReference type="Proteomes" id="UP000322699">
    <property type="component" value="Unassembled WGS sequence"/>
</dbReference>
<evidence type="ECO:0000313" key="2">
    <source>
        <dbReference type="Proteomes" id="UP000322699"/>
    </source>
</evidence>
<organism evidence="1 2">
    <name type="scientific">Rubripirellula obstinata</name>
    <dbReference type="NCBI Taxonomy" id="406547"/>
    <lineage>
        <taxon>Bacteria</taxon>
        <taxon>Pseudomonadati</taxon>
        <taxon>Planctomycetota</taxon>
        <taxon>Planctomycetia</taxon>
        <taxon>Pirellulales</taxon>
        <taxon>Pirellulaceae</taxon>
        <taxon>Rubripirellula</taxon>
    </lineage>
</organism>
<sequence>MTETMEMEKLLKARGFEWAIRAYSPSDKAVAHYTEKFSEIEKFMVDRGIGNSAPTLDDLASLQDSNPFKLDAFLEALVSLRSSEMIVGAWRMIQGMQLQSLELTYESAASFALKVSLNSPYGETEVYSTNDIDDMNFVRHLMKSKSGDRPIINGFFALRRPKP</sequence>
<dbReference type="EMBL" id="VRLW01000001">
    <property type="protein sequence ID" value="KAA1259536.1"/>
    <property type="molecule type" value="Genomic_DNA"/>
</dbReference>
<comment type="caution">
    <text evidence="1">The sequence shown here is derived from an EMBL/GenBank/DDBJ whole genome shotgun (WGS) entry which is preliminary data.</text>
</comment>
<dbReference type="AlphaFoldDB" id="A0A5B1CG60"/>
<reference evidence="1 2" key="1">
    <citation type="submission" date="2019-08" db="EMBL/GenBank/DDBJ databases">
        <title>Deep-cultivation of Planctomycetes and their phenomic and genomic characterization uncovers novel biology.</title>
        <authorList>
            <person name="Wiegand S."/>
            <person name="Jogler M."/>
            <person name="Boedeker C."/>
            <person name="Pinto D."/>
            <person name="Vollmers J."/>
            <person name="Rivas-Marin E."/>
            <person name="Kohn T."/>
            <person name="Peeters S.H."/>
            <person name="Heuer A."/>
            <person name="Rast P."/>
            <person name="Oberbeckmann S."/>
            <person name="Bunk B."/>
            <person name="Jeske O."/>
            <person name="Meyerdierks A."/>
            <person name="Storesund J.E."/>
            <person name="Kallscheuer N."/>
            <person name="Luecker S."/>
            <person name="Lage O.M."/>
            <person name="Pohl T."/>
            <person name="Merkel B.J."/>
            <person name="Hornburger P."/>
            <person name="Mueller R.-W."/>
            <person name="Bruemmer F."/>
            <person name="Labrenz M."/>
            <person name="Spormann A.M."/>
            <person name="Op Den Camp H."/>
            <person name="Overmann J."/>
            <person name="Amann R."/>
            <person name="Jetten M.S.M."/>
            <person name="Mascher T."/>
            <person name="Medema M.H."/>
            <person name="Devos D.P."/>
            <person name="Kaster A.-K."/>
            <person name="Ovreas L."/>
            <person name="Rohde M."/>
            <person name="Galperin M.Y."/>
            <person name="Jogler C."/>
        </authorList>
    </citation>
    <scope>NUCLEOTIDE SEQUENCE [LARGE SCALE GENOMIC DNA]</scope>
    <source>
        <strain evidence="1 2">LF1</strain>
    </source>
</reference>
<keyword evidence="2" id="KW-1185">Reference proteome</keyword>
<proteinExistence type="predicted"/>
<evidence type="ECO:0000313" key="1">
    <source>
        <dbReference type="EMBL" id="KAA1259536.1"/>
    </source>
</evidence>